<evidence type="ECO:0000256" key="4">
    <source>
        <dbReference type="ARBA" id="ARBA00022989"/>
    </source>
</evidence>
<dbReference type="InterPro" id="IPR007603">
    <property type="entry name" value="Choline_transptr-like"/>
</dbReference>
<evidence type="ECO:0000256" key="3">
    <source>
        <dbReference type="ARBA" id="ARBA00022692"/>
    </source>
</evidence>
<dbReference type="Pfam" id="PF04515">
    <property type="entry name" value="Choline_transpo"/>
    <property type="match status" value="1"/>
</dbReference>
<keyword evidence="3 6" id="KW-0812">Transmembrane</keyword>
<comment type="similarity">
    <text evidence="2 6">Belongs to the CTL (choline transporter-like) family.</text>
</comment>
<accession>A0AAV1IEG8</accession>
<evidence type="ECO:0000313" key="8">
    <source>
        <dbReference type="EMBL" id="CAK0785201.1"/>
    </source>
</evidence>
<dbReference type="GO" id="GO:0005886">
    <property type="term" value="C:plasma membrane"/>
    <property type="evidence" value="ECO:0007669"/>
    <property type="project" value="UniProtKB-SubCell"/>
</dbReference>
<comment type="function">
    <text evidence="6">Choline transporter.</text>
</comment>
<organism evidence="8 9">
    <name type="scientific">Coccomyxa viridis</name>
    <dbReference type="NCBI Taxonomy" id="1274662"/>
    <lineage>
        <taxon>Eukaryota</taxon>
        <taxon>Viridiplantae</taxon>
        <taxon>Chlorophyta</taxon>
        <taxon>core chlorophytes</taxon>
        <taxon>Trebouxiophyceae</taxon>
        <taxon>Trebouxiophyceae incertae sedis</taxon>
        <taxon>Coccomyxaceae</taxon>
        <taxon>Coccomyxa</taxon>
    </lineage>
</organism>
<reference evidence="8 9" key="1">
    <citation type="submission" date="2023-10" db="EMBL/GenBank/DDBJ databases">
        <authorList>
            <person name="Maclean D."/>
            <person name="Macfadyen A."/>
        </authorList>
    </citation>
    <scope>NUCLEOTIDE SEQUENCE [LARGE SCALE GENOMIC DNA]</scope>
</reference>
<dbReference type="PANTHER" id="PTHR12385:SF98">
    <property type="entry name" value="CHOLINE TRANSPORTER-LIKE PROTEIN"/>
    <property type="match status" value="1"/>
</dbReference>
<name>A0AAV1IEG8_9CHLO</name>
<evidence type="ECO:0000313" key="9">
    <source>
        <dbReference type="Proteomes" id="UP001314263"/>
    </source>
</evidence>
<dbReference type="PANTHER" id="PTHR12385">
    <property type="entry name" value="CHOLINE TRANSPORTER-LIKE (SLC FAMILY 44)"/>
    <property type="match status" value="1"/>
</dbReference>
<evidence type="ECO:0000256" key="6">
    <source>
        <dbReference type="RuleBase" id="RU368066"/>
    </source>
</evidence>
<comment type="subcellular location">
    <subcellularLocation>
        <location evidence="6">Cell membrane</location>
        <topology evidence="6">Multi-pass membrane protein</topology>
    </subcellularLocation>
    <subcellularLocation>
        <location evidence="1">Membrane</location>
        <topology evidence="1">Multi-pass membrane protein</topology>
    </subcellularLocation>
</comment>
<dbReference type="Proteomes" id="UP001314263">
    <property type="component" value="Unassembled WGS sequence"/>
</dbReference>
<feature type="transmembrane region" description="Helical" evidence="6">
    <location>
        <begin position="312"/>
        <end position="331"/>
    </location>
</feature>
<proteinExistence type="inferred from homology"/>
<dbReference type="AlphaFoldDB" id="A0AAV1IEG8"/>
<dbReference type="EMBL" id="CAUYUE010000012">
    <property type="protein sequence ID" value="CAK0785201.1"/>
    <property type="molecule type" value="Genomic_DNA"/>
</dbReference>
<feature type="region of interest" description="Disordered" evidence="7">
    <location>
        <begin position="527"/>
        <end position="562"/>
    </location>
</feature>
<keyword evidence="5 6" id="KW-0472">Membrane</keyword>
<comment type="caution">
    <text evidence="8">The sequence shown here is derived from an EMBL/GenBank/DDBJ whole genome shotgun (WGS) entry which is preliminary data.</text>
</comment>
<evidence type="ECO:0000256" key="7">
    <source>
        <dbReference type="SAM" id="MobiDB-lite"/>
    </source>
</evidence>
<sequence>MAPPPEDDPLVVGSHFNYRNRPRRDQAWGVLYGILLALTIIGGAYGIMHRNHRFSNAFQQDYLADPRNCPLQQPGQLKDEPEPEQLDLPAFFKQASLWLVVSAIASVLLGIAFLQLFKHQPHLMTKVTIASQVAVPAALGVAALIAGQFGGGLMMLAMAALAGLAFYLWRNEIGLCARLLGVSAHALNSNPGLVLLVVVTKIVMTLAILPMFAFMFLAYTNGHIGRNGEVAKVTRARQCLNGEGQEVPCCAWQPDAWVSAYMSLTSVVLLWTVFLFGQFRIFTISGTIAQWYFAPPEAADALKGSTLRSARFALGPSFGTLSLGALVLTLIEMARQALQQAQENRQNGENLIWSLLSCCLQCIWGLIEYITKFATIRAAITGEAFFEAGRSVTDLLMRNFLKAYGVWWFPPLVLQLAAFLLSAAWGVFIYVISYFAWHSQPHAQAQAVILGVLSFFMAWVVQAFFASVLLDIVNAVFICYAMDKDTHSVTNAEVHEVFSQVPVGVAVEQPDGEVAYGAPVPGGYAPPAQTGAAHGHGQPYAGTAPPPPQFARHGPYDSQAHV</sequence>
<feature type="transmembrane region" description="Helical" evidence="6">
    <location>
        <begin position="193"/>
        <end position="219"/>
    </location>
</feature>
<protein>
    <recommendedName>
        <fullName evidence="6">Choline transporter-like protein</fullName>
    </recommendedName>
</protein>
<feature type="transmembrane region" description="Helical" evidence="6">
    <location>
        <begin position="448"/>
        <end position="481"/>
    </location>
</feature>
<evidence type="ECO:0000256" key="2">
    <source>
        <dbReference type="ARBA" id="ARBA00007168"/>
    </source>
</evidence>
<feature type="transmembrane region" description="Helical" evidence="6">
    <location>
        <begin position="351"/>
        <end position="370"/>
    </location>
</feature>
<dbReference type="GO" id="GO:0022857">
    <property type="term" value="F:transmembrane transporter activity"/>
    <property type="evidence" value="ECO:0007669"/>
    <property type="project" value="UniProtKB-UniRule"/>
</dbReference>
<feature type="transmembrane region" description="Helical" evidence="6">
    <location>
        <begin position="27"/>
        <end position="48"/>
    </location>
</feature>
<feature type="transmembrane region" description="Helical" evidence="6">
    <location>
        <begin position="406"/>
        <end position="436"/>
    </location>
</feature>
<evidence type="ECO:0000256" key="5">
    <source>
        <dbReference type="ARBA" id="ARBA00023136"/>
    </source>
</evidence>
<evidence type="ECO:0000256" key="1">
    <source>
        <dbReference type="ARBA" id="ARBA00004141"/>
    </source>
</evidence>
<feature type="transmembrane region" description="Helical" evidence="6">
    <location>
        <begin position="95"/>
        <end position="117"/>
    </location>
</feature>
<keyword evidence="9" id="KW-1185">Reference proteome</keyword>
<gene>
    <name evidence="8" type="ORF">CVIRNUC_008407</name>
</gene>
<keyword evidence="4 6" id="KW-1133">Transmembrane helix</keyword>